<name>A0A0J8GRY7_9ALTE</name>
<dbReference type="NCBIfam" id="TIGR03170">
    <property type="entry name" value="flgA_cterm"/>
    <property type="match status" value="1"/>
</dbReference>
<comment type="subcellular location">
    <subcellularLocation>
        <location evidence="1 7">Periplasm</location>
    </subcellularLocation>
</comment>
<feature type="chain" id="PRO_5005120198" description="Flagella basal body P-ring formation protein FlgA" evidence="7">
    <location>
        <begin position="24"/>
        <end position="231"/>
    </location>
</feature>
<keyword evidence="5 7" id="KW-0574">Periplasm</keyword>
<keyword evidence="4 7" id="KW-0732">Signal</keyword>
<keyword evidence="7" id="KW-1005">Bacterial flagellum biogenesis</keyword>
<dbReference type="Proteomes" id="UP000037600">
    <property type="component" value="Unassembled WGS sequence"/>
</dbReference>
<evidence type="ECO:0000256" key="4">
    <source>
        <dbReference type="ARBA" id="ARBA00022729"/>
    </source>
</evidence>
<gene>
    <name evidence="9" type="ORF">XM47_09070</name>
</gene>
<evidence type="ECO:0000256" key="2">
    <source>
        <dbReference type="ARBA" id="ARBA00010474"/>
    </source>
</evidence>
<dbReference type="InterPro" id="IPR013974">
    <property type="entry name" value="SAF"/>
</dbReference>
<evidence type="ECO:0000313" key="9">
    <source>
        <dbReference type="EMBL" id="KMT65492.1"/>
    </source>
</evidence>
<evidence type="ECO:0000313" key="10">
    <source>
        <dbReference type="Proteomes" id="UP000037600"/>
    </source>
</evidence>
<dbReference type="PANTHER" id="PTHR36307">
    <property type="entry name" value="FLAGELLA BASAL BODY P-RING FORMATION PROTEIN FLGA"/>
    <property type="match status" value="1"/>
</dbReference>
<comment type="function">
    <text evidence="6 7">Involved in the assembly process of the P-ring formation. It may associate with FlgF on the rod constituting a structure essential for the P-ring assembly or may act as a modulator protein for the P-ring assembly.</text>
</comment>
<dbReference type="InterPro" id="IPR041231">
    <property type="entry name" value="FlgA_N"/>
</dbReference>
<dbReference type="STRING" id="1513271.XM47_09070"/>
<dbReference type="GO" id="GO:0042597">
    <property type="term" value="C:periplasmic space"/>
    <property type="evidence" value="ECO:0007669"/>
    <property type="project" value="UniProtKB-SubCell"/>
</dbReference>
<evidence type="ECO:0000256" key="1">
    <source>
        <dbReference type="ARBA" id="ARBA00004418"/>
    </source>
</evidence>
<dbReference type="EMBL" id="LAZL01000011">
    <property type="protein sequence ID" value="KMT65492.1"/>
    <property type="molecule type" value="Genomic_DNA"/>
</dbReference>
<dbReference type="Pfam" id="PF17656">
    <property type="entry name" value="ChapFlgA_N"/>
    <property type="match status" value="1"/>
</dbReference>
<dbReference type="OrthoDB" id="5729023at2"/>
<dbReference type="PANTHER" id="PTHR36307:SF1">
    <property type="entry name" value="FLAGELLA BASAL BODY P-RING FORMATION PROTEIN FLGA"/>
    <property type="match status" value="1"/>
</dbReference>
<feature type="signal peptide" evidence="7">
    <location>
        <begin position="1"/>
        <end position="23"/>
    </location>
</feature>
<evidence type="ECO:0000256" key="5">
    <source>
        <dbReference type="ARBA" id="ARBA00022764"/>
    </source>
</evidence>
<dbReference type="Gene3D" id="3.90.1210.10">
    <property type="entry name" value="Antifreeze-like/N-acetylneuraminic acid synthase C-terminal domain"/>
    <property type="match status" value="1"/>
</dbReference>
<dbReference type="RefSeq" id="WP_048691801.1">
    <property type="nucleotide sequence ID" value="NZ_KQ130488.1"/>
</dbReference>
<dbReference type="SMART" id="SM00858">
    <property type="entry name" value="SAF"/>
    <property type="match status" value="1"/>
</dbReference>
<feature type="domain" description="SAF" evidence="8">
    <location>
        <begin position="109"/>
        <end position="171"/>
    </location>
</feature>
<organism evidence="9 10">
    <name type="scientific">Catenovulum maritimum</name>
    <dbReference type="NCBI Taxonomy" id="1513271"/>
    <lineage>
        <taxon>Bacteria</taxon>
        <taxon>Pseudomonadati</taxon>
        <taxon>Pseudomonadota</taxon>
        <taxon>Gammaproteobacteria</taxon>
        <taxon>Alteromonadales</taxon>
        <taxon>Alteromonadaceae</taxon>
        <taxon>Catenovulum</taxon>
    </lineage>
</organism>
<evidence type="ECO:0000256" key="3">
    <source>
        <dbReference type="ARBA" id="ARBA00014754"/>
    </source>
</evidence>
<dbReference type="Gene3D" id="2.30.30.760">
    <property type="match status" value="1"/>
</dbReference>
<accession>A0A0J8GRY7</accession>
<evidence type="ECO:0000259" key="8">
    <source>
        <dbReference type="SMART" id="SM00858"/>
    </source>
</evidence>
<dbReference type="InterPro" id="IPR017585">
    <property type="entry name" value="SAF_FlgA"/>
</dbReference>
<dbReference type="InterPro" id="IPR039246">
    <property type="entry name" value="Flagellar_FlgA"/>
</dbReference>
<keyword evidence="10" id="KW-1185">Reference proteome</keyword>
<proteinExistence type="inferred from homology"/>
<dbReference type="Pfam" id="PF13144">
    <property type="entry name" value="ChapFlgA"/>
    <property type="match status" value="1"/>
</dbReference>
<comment type="similarity">
    <text evidence="2 7">Belongs to the FlgA family.</text>
</comment>
<reference evidence="9 10" key="1">
    <citation type="submission" date="2015-04" db="EMBL/GenBank/DDBJ databases">
        <title>Draft Genome Sequence of the Novel Agar-Digesting Marine Bacterium Q1.</title>
        <authorList>
            <person name="Li Y."/>
            <person name="Li D."/>
            <person name="Chen G."/>
            <person name="Du Z."/>
        </authorList>
    </citation>
    <scope>NUCLEOTIDE SEQUENCE [LARGE SCALE GENOMIC DNA]</scope>
    <source>
        <strain evidence="9 10">Q1</strain>
    </source>
</reference>
<dbReference type="AlphaFoldDB" id="A0A0J8GRY7"/>
<comment type="caution">
    <text evidence="9">The sequence shown here is derived from an EMBL/GenBank/DDBJ whole genome shotgun (WGS) entry which is preliminary data.</text>
</comment>
<evidence type="ECO:0000256" key="7">
    <source>
        <dbReference type="RuleBase" id="RU362063"/>
    </source>
</evidence>
<evidence type="ECO:0000256" key="6">
    <source>
        <dbReference type="ARBA" id="ARBA00025643"/>
    </source>
</evidence>
<protein>
    <recommendedName>
        <fullName evidence="3 7">Flagella basal body P-ring formation protein FlgA</fullName>
    </recommendedName>
</protein>
<dbReference type="GO" id="GO:0044780">
    <property type="term" value="P:bacterial-type flagellum assembly"/>
    <property type="evidence" value="ECO:0007669"/>
    <property type="project" value="InterPro"/>
</dbReference>
<dbReference type="CDD" id="cd11614">
    <property type="entry name" value="SAF_CpaB_FlgA_like"/>
    <property type="match status" value="1"/>
</dbReference>
<sequence>MRTIIVYTLSIFVFLAISNAANATKYSKQAVESLAEEHALSVYPHHPDENISAQASPIDTRLNLKPCDSELNAETPNLNRFSKNLTVRVKCEDSTPWTLYIPVQIKILTPVLVANQYLNQGDILTNSNTDIVMIEKNRSRNGFIADKKGITGAKTKKQIRPGEAIINKNVCFVCEGEVVTVIANTSGLSVKAAGIALTDGSFGETVRVKNKSSGRIIHGRVSSVGEIKINL</sequence>